<protein>
    <submittedName>
        <fullName evidence="1">Uncharacterized protein</fullName>
    </submittedName>
</protein>
<keyword evidence="2" id="KW-1185">Reference proteome</keyword>
<dbReference type="EMBL" id="AKKN01000010">
    <property type="protein sequence ID" value="EKT55776.1"/>
    <property type="molecule type" value="Genomic_DNA"/>
</dbReference>
<proteinExistence type="predicted"/>
<dbReference type="HOGENOM" id="CLU_2452233_0_0_6"/>
<reference evidence="1 2" key="1">
    <citation type="journal article" date="2012" name="BMC Genomics">
        <title>Comparative genomics of bacteria in the genus Providencia isolated from wild Drosophila melanogaster.</title>
        <authorList>
            <person name="Galac M.R."/>
            <person name="Lazzaro B.P."/>
        </authorList>
    </citation>
    <scope>NUCLEOTIDE SEQUENCE [LARGE SCALE GENOMIC DNA]</scope>
    <source>
        <strain evidence="1 2">DSM 19967</strain>
    </source>
</reference>
<dbReference type="RefSeq" id="WP_008916245.1">
    <property type="nucleotide sequence ID" value="NZ_CM001773.1"/>
</dbReference>
<dbReference type="AlphaFoldDB" id="K8W7D4"/>
<dbReference type="Proteomes" id="UP000010290">
    <property type="component" value="Chromosome"/>
</dbReference>
<organism evidence="1 2">
    <name type="scientific">Providencia sneebia DSM 19967</name>
    <dbReference type="NCBI Taxonomy" id="1141660"/>
    <lineage>
        <taxon>Bacteria</taxon>
        <taxon>Pseudomonadati</taxon>
        <taxon>Pseudomonadota</taxon>
        <taxon>Gammaproteobacteria</taxon>
        <taxon>Enterobacterales</taxon>
        <taxon>Morganellaceae</taxon>
        <taxon>Providencia</taxon>
    </lineage>
</organism>
<sequence length="89" mass="10566">MREITVKVHYQKEFEKPFVCYVCGNIVLDEFVELEEAIQTIPEIEKEGDYEFIFSFKYEEDVIDNGWSYELVGFYPMDEDGSISKTQLM</sequence>
<comment type="caution">
    <text evidence="1">The sequence shown here is derived from an EMBL/GenBank/DDBJ whole genome shotgun (WGS) entry which is preliminary data.</text>
</comment>
<evidence type="ECO:0000313" key="1">
    <source>
        <dbReference type="EMBL" id="EKT55776.1"/>
    </source>
</evidence>
<gene>
    <name evidence="1" type="ORF">OO7_12404</name>
</gene>
<name>K8W7D4_9GAMM</name>
<evidence type="ECO:0000313" key="2">
    <source>
        <dbReference type="Proteomes" id="UP000010290"/>
    </source>
</evidence>
<accession>K8W7D4</accession>